<dbReference type="Pfam" id="PF02604">
    <property type="entry name" value="PhdYeFM_antitox"/>
    <property type="match status" value="1"/>
</dbReference>
<dbReference type="Gene3D" id="3.40.1620.10">
    <property type="entry name" value="YefM-like domain"/>
    <property type="match status" value="1"/>
</dbReference>
<name>A0AA49AAD0_9BURK</name>
<dbReference type="Proteomes" id="UP000662888">
    <property type="component" value="Chromosome"/>
</dbReference>
<dbReference type="EMBL" id="CP065053">
    <property type="protein sequence ID" value="QPI51767.1"/>
    <property type="molecule type" value="Genomic_DNA"/>
</dbReference>
<dbReference type="SUPFAM" id="SSF143120">
    <property type="entry name" value="YefM-like"/>
    <property type="match status" value="1"/>
</dbReference>
<organism evidence="3 4">
    <name type="scientific">Massilia antarctica</name>
    <dbReference type="NCBI Taxonomy" id="2765360"/>
    <lineage>
        <taxon>Bacteria</taxon>
        <taxon>Pseudomonadati</taxon>
        <taxon>Pseudomonadota</taxon>
        <taxon>Betaproteobacteria</taxon>
        <taxon>Burkholderiales</taxon>
        <taxon>Oxalobacteraceae</taxon>
        <taxon>Telluria group</taxon>
        <taxon>Massilia</taxon>
    </lineage>
</organism>
<keyword evidence="4" id="KW-1185">Reference proteome</keyword>
<evidence type="ECO:0000256" key="2">
    <source>
        <dbReference type="RuleBase" id="RU362080"/>
    </source>
</evidence>
<evidence type="ECO:0000256" key="1">
    <source>
        <dbReference type="ARBA" id="ARBA00009981"/>
    </source>
</evidence>
<protein>
    <recommendedName>
        <fullName evidence="2">Antitoxin</fullName>
    </recommendedName>
</protein>
<proteinExistence type="inferred from homology"/>
<evidence type="ECO:0000313" key="3">
    <source>
        <dbReference type="EMBL" id="QPI51767.1"/>
    </source>
</evidence>
<sequence length="99" mass="11066">MKASNLTTFSAADATTRFAELLDTALGQPVGITMDDRVTAYLVSKSAYEAMLERLENLEDQLWTFQAEVARKEGFAEQEEVEGLLRRLRNSGHENAKAK</sequence>
<gene>
    <name evidence="3" type="ORF">IV454_09875</name>
</gene>
<comment type="similarity">
    <text evidence="1 2">Belongs to the phD/YefM antitoxin family.</text>
</comment>
<dbReference type="InterPro" id="IPR006442">
    <property type="entry name" value="Antitoxin_Phd/YefM"/>
</dbReference>
<dbReference type="InterPro" id="IPR036165">
    <property type="entry name" value="YefM-like_sf"/>
</dbReference>
<dbReference type="RefSeq" id="WP_206091333.1">
    <property type="nucleotide sequence ID" value="NZ_CP065053.1"/>
</dbReference>
<reference evidence="3 4" key="1">
    <citation type="submission" date="2020-11" db="EMBL/GenBank/DDBJ databases">
        <authorList>
            <person name="Sun Q."/>
        </authorList>
    </citation>
    <scope>NUCLEOTIDE SEQUENCE [LARGE SCALE GENOMIC DNA]</scope>
    <source>
        <strain evidence="3 4">P8398</strain>
    </source>
</reference>
<comment type="function">
    <text evidence="2">Antitoxin component of a type II toxin-antitoxin (TA) system.</text>
</comment>
<accession>A0AA49AAD0</accession>
<evidence type="ECO:0000313" key="4">
    <source>
        <dbReference type="Proteomes" id="UP000662888"/>
    </source>
</evidence>